<protein>
    <submittedName>
        <fullName evidence="1">Uncharacterized protein</fullName>
    </submittedName>
</protein>
<evidence type="ECO:0000313" key="2">
    <source>
        <dbReference type="Proteomes" id="UP000830671"/>
    </source>
</evidence>
<sequence length="25" mass="2999">IYNTTFGLINNKELEGFRFFLVSIY</sequence>
<dbReference type="EMBL" id="CP019475">
    <property type="protein sequence ID" value="UQC80702.1"/>
    <property type="molecule type" value="Genomic_DNA"/>
</dbReference>
<accession>A0A9Q8SQF9</accession>
<dbReference type="AlphaFoldDB" id="A0A9Q8SQF9"/>
<organism evidence="1 2">
    <name type="scientific">Colletotrichum lupini</name>
    <dbReference type="NCBI Taxonomy" id="145971"/>
    <lineage>
        <taxon>Eukaryota</taxon>
        <taxon>Fungi</taxon>
        <taxon>Dikarya</taxon>
        <taxon>Ascomycota</taxon>
        <taxon>Pezizomycotina</taxon>
        <taxon>Sordariomycetes</taxon>
        <taxon>Hypocreomycetidae</taxon>
        <taxon>Glomerellales</taxon>
        <taxon>Glomerellaceae</taxon>
        <taxon>Colletotrichum</taxon>
        <taxon>Colletotrichum acutatum species complex</taxon>
    </lineage>
</organism>
<proteinExistence type="predicted"/>
<keyword evidence="2" id="KW-1185">Reference proteome</keyword>
<dbReference type="Proteomes" id="UP000830671">
    <property type="component" value="Chromosome 3"/>
</dbReference>
<name>A0A9Q8SQF9_9PEZI</name>
<gene>
    <name evidence="1" type="ORF">CLUP02_06186</name>
</gene>
<evidence type="ECO:0000313" key="1">
    <source>
        <dbReference type="EMBL" id="UQC80702.1"/>
    </source>
</evidence>
<feature type="non-terminal residue" evidence="1">
    <location>
        <position position="1"/>
    </location>
</feature>
<reference evidence="1" key="1">
    <citation type="journal article" date="2021" name="Mol. Plant Microbe Interact.">
        <title>Complete Genome Sequence of the Plant-Pathogenic Fungus Colletotrichum lupini.</title>
        <authorList>
            <person name="Baroncelli R."/>
            <person name="Pensec F."/>
            <person name="Da Lio D."/>
            <person name="Boufleur T."/>
            <person name="Vicente I."/>
            <person name="Sarrocco S."/>
            <person name="Picot A."/>
            <person name="Baraldi E."/>
            <person name="Sukno S."/>
            <person name="Thon M."/>
            <person name="Le Floch G."/>
        </authorList>
    </citation>
    <scope>NUCLEOTIDE SEQUENCE</scope>
    <source>
        <strain evidence="1">IMI 504893</strain>
    </source>
</reference>